<organism evidence="2 3">
    <name type="scientific">Trichostrongylus colubriformis</name>
    <name type="common">Black scour worm</name>
    <dbReference type="NCBI Taxonomy" id="6319"/>
    <lineage>
        <taxon>Eukaryota</taxon>
        <taxon>Metazoa</taxon>
        <taxon>Ecdysozoa</taxon>
        <taxon>Nematoda</taxon>
        <taxon>Chromadorea</taxon>
        <taxon>Rhabditida</taxon>
        <taxon>Rhabditina</taxon>
        <taxon>Rhabditomorpha</taxon>
        <taxon>Strongyloidea</taxon>
        <taxon>Trichostrongylidae</taxon>
        <taxon>Trichostrongylus</taxon>
    </lineage>
</organism>
<comment type="caution">
    <text evidence="2">The sequence shown here is derived from an EMBL/GenBank/DDBJ whole genome shotgun (WGS) entry which is preliminary data.</text>
</comment>
<keyword evidence="3" id="KW-1185">Reference proteome</keyword>
<reference evidence="2 3" key="1">
    <citation type="submission" date="2019-10" db="EMBL/GenBank/DDBJ databases">
        <title>Assembly and Annotation for the nematode Trichostrongylus colubriformis.</title>
        <authorList>
            <person name="Martin J."/>
        </authorList>
    </citation>
    <scope>NUCLEOTIDE SEQUENCE [LARGE SCALE GENOMIC DNA]</scope>
    <source>
        <strain evidence="2">G859</strain>
        <tissue evidence="2">Whole worm</tissue>
    </source>
</reference>
<feature type="compositionally biased region" description="Basic and acidic residues" evidence="1">
    <location>
        <begin position="82"/>
        <end position="95"/>
    </location>
</feature>
<dbReference type="EMBL" id="WIXE01007679">
    <property type="protein sequence ID" value="KAK5980214.1"/>
    <property type="molecule type" value="Genomic_DNA"/>
</dbReference>
<dbReference type="AlphaFoldDB" id="A0AAN8FNM5"/>
<feature type="region of interest" description="Disordered" evidence="1">
    <location>
        <begin position="13"/>
        <end position="120"/>
    </location>
</feature>
<feature type="compositionally biased region" description="Basic and acidic residues" evidence="1">
    <location>
        <begin position="58"/>
        <end position="73"/>
    </location>
</feature>
<feature type="compositionally biased region" description="Basic and acidic residues" evidence="1">
    <location>
        <begin position="109"/>
        <end position="120"/>
    </location>
</feature>
<evidence type="ECO:0000256" key="1">
    <source>
        <dbReference type="SAM" id="MobiDB-lite"/>
    </source>
</evidence>
<feature type="compositionally biased region" description="Basic and acidic residues" evidence="1">
    <location>
        <begin position="37"/>
        <end position="48"/>
    </location>
</feature>
<evidence type="ECO:0000313" key="2">
    <source>
        <dbReference type="EMBL" id="KAK5980214.1"/>
    </source>
</evidence>
<protein>
    <submittedName>
        <fullName evidence="2">Uncharacterized protein</fullName>
    </submittedName>
</protein>
<proteinExistence type="predicted"/>
<dbReference type="Proteomes" id="UP001331761">
    <property type="component" value="Unassembled WGS sequence"/>
</dbReference>
<name>A0AAN8FNM5_TRICO</name>
<accession>A0AAN8FNM5</accession>
<sequence>MIDLTVATHWEMCVSKKKSSGSPDKSKVRPASAAGKEIPKGGKEDKPAEAAAAAAAAAEKKSAEKDGEKEDPGHNILAKPVNDADLKEKKKEPLHIKVPPPRVMKAKRPMKEVKEAKDPEYKTIAMDNSEWESAKVLKRSDIKPEDIQKKEFKETAGTDKRVAVEAAA</sequence>
<gene>
    <name evidence="2" type="ORF">GCK32_010310</name>
</gene>
<evidence type="ECO:0000313" key="3">
    <source>
        <dbReference type="Proteomes" id="UP001331761"/>
    </source>
</evidence>